<evidence type="ECO:0000313" key="3">
    <source>
        <dbReference type="Proteomes" id="UP001239445"/>
    </source>
</evidence>
<proteinExistence type="predicted"/>
<keyword evidence="1" id="KW-1133">Transmembrane helix</keyword>
<keyword evidence="1" id="KW-0472">Membrane</keyword>
<sequence>MDNITVIVPVGSQFHSDSHLLCEPVKWDDILKFFLVNYMTHAFTVVTPPAATMFEKIVIVLMALFLPATGAMRAFMATVTRPNKEKNPLKRARLCGALCMVVRDPHFGTDQISKPKDVEAQAVSVDSSSGHAGGRALEKRQLQAAVEEVTSSTDTISLVKDTTHEAVTLSTEPSTRSRVDGPLWEGDLIYAEHKSPIHGLCRLPAGYSLAIVPSNAPVKFRHMTAPTTDHPSDGNWQIASSYSFAKAAISIVQLLSAASAFYRTRGNQLELYGLAAFGLTVAPYIYMSLLNCFANLCTPSYDCLFLISTPALDEARAEGAVVDGVVGSLDVDPKAGPMAVEYKMDIESRRLDSWFMKVGGFVCSNVPWAFVLGCWGVDAEASLLGSKNSPMTFGWIMAWYAAGLIIAPYVFPYMLKPGKGCKRRRAPGKLGLGFLALLAVPAAGGMVQVVLMLVDSGGCFRL</sequence>
<feature type="transmembrane region" description="Helical" evidence="1">
    <location>
        <begin position="57"/>
        <end position="76"/>
    </location>
</feature>
<evidence type="ECO:0000313" key="2">
    <source>
        <dbReference type="EMBL" id="KAK1756692.1"/>
    </source>
</evidence>
<name>A0AAJ0BEU5_9PEZI</name>
<protein>
    <submittedName>
        <fullName evidence="2">Uncharacterized protein</fullName>
    </submittedName>
</protein>
<keyword evidence="3" id="KW-1185">Reference proteome</keyword>
<dbReference type="EMBL" id="MU839831">
    <property type="protein sequence ID" value="KAK1756692.1"/>
    <property type="molecule type" value="Genomic_DNA"/>
</dbReference>
<accession>A0AAJ0BEU5</accession>
<evidence type="ECO:0000256" key="1">
    <source>
        <dbReference type="SAM" id="Phobius"/>
    </source>
</evidence>
<dbReference type="AlphaFoldDB" id="A0AAJ0BEU5"/>
<keyword evidence="1" id="KW-0812">Transmembrane</keyword>
<dbReference type="Proteomes" id="UP001239445">
    <property type="component" value="Unassembled WGS sequence"/>
</dbReference>
<feature type="transmembrane region" description="Helical" evidence="1">
    <location>
        <begin position="432"/>
        <end position="454"/>
    </location>
</feature>
<feature type="transmembrane region" description="Helical" evidence="1">
    <location>
        <begin position="393"/>
        <end position="411"/>
    </location>
</feature>
<gene>
    <name evidence="2" type="ORF">QBC47DRAFT_400327</name>
</gene>
<comment type="caution">
    <text evidence="2">The sequence shown here is derived from an EMBL/GenBank/DDBJ whole genome shotgun (WGS) entry which is preliminary data.</text>
</comment>
<feature type="transmembrane region" description="Helical" evidence="1">
    <location>
        <begin position="354"/>
        <end position="373"/>
    </location>
</feature>
<organism evidence="2 3">
    <name type="scientific">Echria macrotheca</name>
    <dbReference type="NCBI Taxonomy" id="438768"/>
    <lineage>
        <taxon>Eukaryota</taxon>
        <taxon>Fungi</taxon>
        <taxon>Dikarya</taxon>
        <taxon>Ascomycota</taxon>
        <taxon>Pezizomycotina</taxon>
        <taxon>Sordariomycetes</taxon>
        <taxon>Sordariomycetidae</taxon>
        <taxon>Sordariales</taxon>
        <taxon>Schizotheciaceae</taxon>
        <taxon>Echria</taxon>
    </lineage>
</organism>
<reference evidence="2" key="1">
    <citation type="submission" date="2023-06" db="EMBL/GenBank/DDBJ databases">
        <title>Genome-scale phylogeny and comparative genomics of the fungal order Sordariales.</title>
        <authorList>
            <consortium name="Lawrence Berkeley National Laboratory"/>
            <person name="Hensen N."/>
            <person name="Bonometti L."/>
            <person name="Westerberg I."/>
            <person name="Brannstrom I.O."/>
            <person name="Guillou S."/>
            <person name="Cros-Aarteil S."/>
            <person name="Calhoun S."/>
            <person name="Haridas S."/>
            <person name="Kuo A."/>
            <person name="Mondo S."/>
            <person name="Pangilinan J."/>
            <person name="Riley R."/>
            <person name="Labutti K."/>
            <person name="Andreopoulos B."/>
            <person name="Lipzen A."/>
            <person name="Chen C."/>
            <person name="Yanf M."/>
            <person name="Daum C."/>
            <person name="Ng V."/>
            <person name="Clum A."/>
            <person name="Steindorff A."/>
            <person name="Ohm R."/>
            <person name="Martin F."/>
            <person name="Silar P."/>
            <person name="Natvig D."/>
            <person name="Lalanne C."/>
            <person name="Gautier V."/>
            <person name="Ament-Velasquez S.L."/>
            <person name="Kruys A."/>
            <person name="Hutchinson M.I."/>
            <person name="Powell A.J."/>
            <person name="Barry K."/>
            <person name="Miller A.N."/>
            <person name="Grigoriev I.V."/>
            <person name="Debuchy R."/>
            <person name="Gladieux P."/>
            <person name="Thoren M.H."/>
            <person name="Johannesson H."/>
        </authorList>
    </citation>
    <scope>NUCLEOTIDE SEQUENCE</scope>
    <source>
        <strain evidence="2">PSN4</strain>
    </source>
</reference>